<evidence type="ECO:0000256" key="1">
    <source>
        <dbReference type="ARBA" id="ARBA00004123"/>
    </source>
</evidence>
<evidence type="ECO:0000256" key="2">
    <source>
        <dbReference type="ARBA" id="ARBA00023163"/>
    </source>
</evidence>
<feature type="compositionally biased region" description="Basic residues" evidence="4">
    <location>
        <begin position="1"/>
        <end position="11"/>
    </location>
</feature>
<organism evidence="5 6">
    <name type="scientific">Ophiocordyceps camponoti-floridani</name>
    <dbReference type="NCBI Taxonomy" id="2030778"/>
    <lineage>
        <taxon>Eukaryota</taxon>
        <taxon>Fungi</taxon>
        <taxon>Dikarya</taxon>
        <taxon>Ascomycota</taxon>
        <taxon>Pezizomycotina</taxon>
        <taxon>Sordariomycetes</taxon>
        <taxon>Hypocreomycetidae</taxon>
        <taxon>Hypocreales</taxon>
        <taxon>Ophiocordycipitaceae</taxon>
        <taxon>Ophiocordyceps</taxon>
    </lineage>
</organism>
<feature type="region of interest" description="Disordered" evidence="4">
    <location>
        <begin position="626"/>
        <end position="683"/>
    </location>
</feature>
<dbReference type="SMART" id="SM00320">
    <property type="entry name" value="WD40"/>
    <property type="match status" value="4"/>
</dbReference>
<feature type="compositionally biased region" description="Low complexity" evidence="4">
    <location>
        <begin position="95"/>
        <end position="105"/>
    </location>
</feature>
<dbReference type="OrthoDB" id="4703at2759"/>
<feature type="region of interest" description="Disordered" evidence="4">
    <location>
        <begin position="1"/>
        <end position="113"/>
    </location>
</feature>
<proteinExistence type="predicted"/>
<feature type="compositionally biased region" description="Acidic residues" evidence="4">
    <location>
        <begin position="58"/>
        <end position="68"/>
    </location>
</feature>
<feature type="compositionally biased region" description="Acidic residues" evidence="4">
    <location>
        <begin position="653"/>
        <end position="672"/>
    </location>
</feature>
<feature type="compositionally biased region" description="Basic residues" evidence="4">
    <location>
        <begin position="638"/>
        <end position="648"/>
    </location>
</feature>
<dbReference type="GO" id="GO:0006383">
    <property type="term" value="P:transcription by RNA polymerase III"/>
    <property type="evidence" value="ECO:0007669"/>
    <property type="project" value="TreeGrafter"/>
</dbReference>
<accession>A0A8H4VDZ7</accession>
<sequence>MRTRRSNRTKRYTVEKYDFESSDDEALAQPPRRTDRDADFNDEAENEDEAEDKANSAGDEDDDDDADGSDAGTAPVQTPRVKPVSSRAAKRTKTQKQQPPSTTTPDYRPLEPVPSDCHVVQSYAGPYSRVLRGQSLIAIWYGPRSQDMHVCQRLLDRWVYHPVLPPKSRAADDGAVWVPAEALEREVVRAEEWRARCRDGVGIRLARVLSEDEAAPYRFPDRVLTVLMGPFPNQRVYGFRPGDAYSLAQDGMPFDEKQDENDGRVPIGWMLDAGGLVVGMDWAPCRGREQRLALAIVPHSDEDMYDYEAEHKKPDFQRHGVVQLWAFASEGEDGAVRPSTRHPRLLKTLCFDYGRARRVKWSPICGHLAVLCAEGRVCVVDVDEMDQREGAYERIETPLTTLRLMDEEGVTATSMAWAAYNRLVIGYSDGSICLWSVLPTHLLGRHPLHHSHVVDLATGYPTMPYLVASSPLGGPTRLVDLRSPSCETTMVQVSAVHWQPNLLAWSDHLLGFLSASPSANALSTTVGFMYHRHFPLVRRLFTGECLLSCLAVGRTHPYLLIGASDGSLWSLNPQCDLFKNRRPEQERIRVFQHEYRPVELVPPGLSASDRGASGVVHGFDVEKSTPSTAEAKAPVVAKKVKRSRKSRKKNEGDGENADEDDDEAMDEAEGGEEPLALTDPKRGILHEPLTRITTVEWNPNPGYGCWAAAAMGSGLVRVLDLGLEIDDDASRTDDHASAAEGTPW</sequence>
<dbReference type="AlphaFoldDB" id="A0A8H4VDZ7"/>
<dbReference type="GO" id="GO:0005634">
    <property type="term" value="C:nucleus"/>
    <property type="evidence" value="ECO:0007669"/>
    <property type="project" value="UniProtKB-SubCell"/>
</dbReference>
<dbReference type="InterPro" id="IPR001680">
    <property type="entry name" value="WD40_rpt"/>
</dbReference>
<dbReference type="GO" id="GO:0000127">
    <property type="term" value="C:transcription factor TFIIIC complex"/>
    <property type="evidence" value="ECO:0007669"/>
    <property type="project" value="TreeGrafter"/>
</dbReference>
<comment type="subcellular location">
    <subcellularLocation>
        <location evidence="1">Nucleus</location>
    </subcellularLocation>
</comment>
<feature type="compositionally biased region" description="Acidic residues" evidence="4">
    <location>
        <begin position="40"/>
        <end position="51"/>
    </location>
</feature>
<dbReference type="InterPro" id="IPR052416">
    <property type="entry name" value="GTF3C_component"/>
</dbReference>
<dbReference type="SUPFAM" id="SSF50978">
    <property type="entry name" value="WD40 repeat-like"/>
    <property type="match status" value="1"/>
</dbReference>
<name>A0A8H4VDZ7_9HYPO</name>
<dbReference type="EMBL" id="JAACLJ010000004">
    <property type="protein sequence ID" value="KAF4587919.1"/>
    <property type="molecule type" value="Genomic_DNA"/>
</dbReference>
<keyword evidence="3" id="KW-0539">Nucleus</keyword>
<comment type="caution">
    <text evidence="5">The sequence shown here is derived from an EMBL/GenBank/DDBJ whole genome shotgun (WGS) entry which is preliminary data.</text>
</comment>
<dbReference type="Proteomes" id="UP000562929">
    <property type="component" value="Unassembled WGS sequence"/>
</dbReference>
<protein>
    <submittedName>
        <fullName evidence="5">WD40 repeat-like-containing domain protein</fullName>
    </submittedName>
</protein>
<evidence type="ECO:0000313" key="6">
    <source>
        <dbReference type="Proteomes" id="UP000562929"/>
    </source>
</evidence>
<keyword evidence="2" id="KW-0804">Transcription</keyword>
<evidence type="ECO:0000256" key="4">
    <source>
        <dbReference type="SAM" id="MobiDB-lite"/>
    </source>
</evidence>
<reference evidence="5 6" key="1">
    <citation type="journal article" date="2020" name="G3 (Bethesda)">
        <title>Genetic Underpinnings of Host Manipulation by Ophiocordyceps as Revealed by Comparative Transcriptomics.</title>
        <authorList>
            <person name="Will I."/>
            <person name="Das B."/>
            <person name="Trinh T."/>
            <person name="Brachmann A."/>
            <person name="Ohm R.A."/>
            <person name="de Bekker C."/>
        </authorList>
    </citation>
    <scope>NUCLEOTIDE SEQUENCE [LARGE SCALE GENOMIC DNA]</scope>
    <source>
        <strain evidence="5 6">EC05</strain>
    </source>
</reference>
<dbReference type="Gene3D" id="2.130.10.10">
    <property type="entry name" value="YVTN repeat-like/Quinoprotein amine dehydrogenase"/>
    <property type="match status" value="1"/>
</dbReference>
<dbReference type="PANTHER" id="PTHR15052:SF2">
    <property type="entry name" value="GENERAL TRANSCRIPTION FACTOR 3C POLYPEPTIDE 2"/>
    <property type="match status" value="1"/>
</dbReference>
<keyword evidence="6" id="KW-1185">Reference proteome</keyword>
<dbReference type="PANTHER" id="PTHR15052">
    <property type="entry name" value="RNA POLYMERASE III TRANSCRIPTION INITIATION FACTOR COMPLEX SUBUNIT"/>
    <property type="match status" value="1"/>
</dbReference>
<dbReference type="InterPro" id="IPR036322">
    <property type="entry name" value="WD40_repeat_dom_sf"/>
</dbReference>
<gene>
    <name evidence="5" type="ORF">GQ602_004612</name>
</gene>
<evidence type="ECO:0000256" key="3">
    <source>
        <dbReference type="ARBA" id="ARBA00023242"/>
    </source>
</evidence>
<dbReference type="InterPro" id="IPR015943">
    <property type="entry name" value="WD40/YVTN_repeat-like_dom_sf"/>
</dbReference>
<evidence type="ECO:0000313" key="5">
    <source>
        <dbReference type="EMBL" id="KAF4587919.1"/>
    </source>
</evidence>